<dbReference type="eggNOG" id="COG3457">
    <property type="taxonomic scope" value="Bacteria"/>
</dbReference>
<keyword evidence="3" id="KW-0413">Isomerase</keyword>
<evidence type="ECO:0000256" key="3">
    <source>
        <dbReference type="ARBA" id="ARBA00023235"/>
    </source>
</evidence>
<evidence type="ECO:0000256" key="2">
    <source>
        <dbReference type="ARBA" id="ARBA00022898"/>
    </source>
</evidence>
<evidence type="ECO:0000313" key="6">
    <source>
        <dbReference type="Proteomes" id="UP000019102"/>
    </source>
</evidence>
<dbReference type="PANTHER" id="PTHR30511:SF3">
    <property type="entry name" value="LYSINE RACEMASE"/>
    <property type="match status" value="1"/>
</dbReference>
<dbReference type="GO" id="GO:0008784">
    <property type="term" value="F:alanine racemase activity"/>
    <property type="evidence" value="ECO:0007669"/>
    <property type="project" value="TreeGrafter"/>
</dbReference>
<dbReference type="AlphaFoldDB" id="W4VL68"/>
<organism evidence="5 6">
    <name type="scientific">Gracilibacillus boraciitolerans JCM 21714</name>
    <dbReference type="NCBI Taxonomy" id="1298598"/>
    <lineage>
        <taxon>Bacteria</taxon>
        <taxon>Bacillati</taxon>
        <taxon>Bacillota</taxon>
        <taxon>Bacilli</taxon>
        <taxon>Bacillales</taxon>
        <taxon>Bacillaceae</taxon>
        <taxon>Gracilibacillus</taxon>
    </lineage>
</organism>
<gene>
    <name evidence="5" type="ORF">JCM21714_3064</name>
</gene>
<dbReference type="RefSeq" id="WP_235182793.1">
    <property type="nucleotide sequence ID" value="NZ_BAVS01000017.1"/>
</dbReference>
<dbReference type="STRING" id="1298598.JCM21714_3064"/>
<dbReference type="Gene3D" id="3.20.20.10">
    <property type="entry name" value="Alanine racemase"/>
    <property type="match status" value="1"/>
</dbReference>
<reference evidence="5 6" key="1">
    <citation type="journal article" date="2014" name="Genome Announc.">
        <title>Draft Genome Sequence of the Boron-Tolerant and Moderately Halotolerant Bacterium Gracilibacillus boraciitolerans JCM 21714T.</title>
        <authorList>
            <person name="Ahmed I."/>
            <person name="Oshima K."/>
            <person name="Suda W."/>
            <person name="Kitamura K."/>
            <person name="Iida T."/>
            <person name="Ohmori Y."/>
            <person name="Fujiwara T."/>
            <person name="Hattori M."/>
            <person name="Ohkuma M."/>
        </authorList>
    </citation>
    <scope>NUCLEOTIDE SEQUENCE [LARGE SCALE GENOMIC DNA]</scope>
    <source>
        <strain evidence="5 6">JCM 21714</strain>
    </source>
</reference>
<dbReference type="GO" id="GO:0005829">
    <property type="term" value="C:cytosol"/>
    <property type="evidence" value="ECO:0007669"/>
    <property type="project" value="TreeGrafter"/>
</dbReference>
<evidence type="ECO:0000256" key="1">
    <source>
        <dbReference type="ARBA" id="ARBA00001933"/>
    </source>
</evidence>
<sequence length="217" mass="23954">MENIFPRVEINLEKIRHNAKILTVLAAKKGISVTGVTKGVAGNLDIANVMIDAGITCLADSKMKNIIRMKKYGLHAKFMLLRTPALSEIKEVVEFVDISMNSELSVIRSLAAEAIKQHKVHSIILMVEMGDLREGIMVRDLPAIIREVIGLKGGVHLEGLGTNFACFGGGIIPTEQKMIQFSQLAREMQRKFSIIFSYISGGNSANYNWLVNTKKQA</sequence>
<protein>
    <submittedName>
        <fullName evidence="5">Alanine racemase domain protein</fullName>
    </submittedName>
</protein>
<dbReference type="PANTHER" id="PTHR30511">
    <property type="entry name" value="ALANINE RACEMASE"/>
    <property type="match status" value="1"/>
</dbReference>
<dbReference type="EMBL" id="BAVS01000017">
    <property type="protein sequence ID" value="GAE93942.1"/>
    <property type="molecule type" value="Genomic_DNA"/>
</dbReference>
<keyword evidence="2" id="KW-0663">Pyridoxal phosphate</keyword>
<dbReference type="InterPro" id="IPR001608">
    <property type="entry name" value="Ala_racemase_N"/>
</dbReference>
<proteinExistence type="predicted"/>
<name>W4VL68_9BACI</name>
<dbReference type="GO" id="GO:0030170">
    <property type="term" value="F:pyridoxal phosphate binding"/>
    <property type="evidence" value="ECO:0007669"/>
    <property type="project" value="TreeGrafter"/>
</dbReference>
<keyword evidence="6" id="KW-1185">Reference proteome</keyword>
<accession>W4VL68</accession>
<comment type="cofactor">
    <cofactor evidence="1">
        <name>pyridoxal 5'-phosphate</name>
        <dbReference type="ChEBI" id="CHEBI:597326"/>
    </cofactor>
</comment>
<dbReference type="SUPFAM" id="SSF51419">
    <property type="entry name" value="PLP-binding barrel"/>
    <property type="match status" value="1"/>
</dbReference>
<comment type="caution">
    <text evidence="5">The sequence shown here is derived from an EMBL/GenBank/DDBJ whole genome shotgun (WGS) entry which is preliminary data.</text>
</comment>
<dbReference type="Pfam" id="PF01168">
    <property type="entry name" value="Ala_racemase_N"/>
    <property type="match status" value="1"/>
</dbReference>
<dbReference type="InterPro" id="IPR000821">
    <property type="entry name" value="Ala_racemase"/>
</dbReference>
<evidence type="ECO:0000313" key="5">
    <source>
        <dbReference type="EMBL" id="GAE93942.1"/>
    </source>
</evidence>
<feature type="domain" description="Alanine racemase N-terminal" evidence="4">
    <location>
        <begin position="10"/>
        <end position="209"/>
    </location>
</feature>
<dbReference type="InterPro" id="IPR029066">
    <property type="entry name" value="PLP-binding_barrel"/>
</dbReference>
<dbReference type="Proteomes" id="UP000019102">
    <property type="component" value="Unassembled WGS sequence"/>
</dbReference>
<evidence type="ECO:0000259" key="4">
    <source>
        <dbReference type="Pfam" id="PF01168"/>
    </source>
</evidence>